<feature type="domain" description="3-oxo-5-alpha-steroid 4-dehydrogenase C-terminal" evidence="18">
    <location>
        <begin position="162"/>
        <end position="316"/>
    </location>
</feature>
<comment type="pathway">
    <text evidence="2">Lipid metabolism; fatty acid biosynthesis.</text>
</comment>
<keyword evidence="5" id="KW-0444">Lipid biosynthesis</keyword>
<sequence length="317" mass="35807">MASKQVVLAIKPRGKPIKKLPKEATVTPSDTTAELYKQIAGSARFDINRLRITNDEDGKLVPNAKDVTIEAAGLENASTIRVKDLGPQIAWRTVFIVEYLGPLLIHPLFYFLRPYIYSSPGLVSNKMPPPSPLQTLSMVLIVLHFVKREYETVAVHRFSLSTMPVLNIFKNSAHYWALAGFNIAYWTYAPTSWAQGVKTIDIMEDKATALGLLLFILGEIGNFYTHIVLRDLRAPGSTERGIPQGFGFDIVTCPNYFFEIVAWAGIFLVTRSLSTWVFIMVAGTQMILWAQKKEKKYREEFGSKYMAKKFAVVPWFM</sequence>
<comment type="similarity">
    <text evidence="3">Belongs to the steroid 5-alpha reductase family.</text>
</comment>
<evidence type="ECO:0000313" key="20">
    <source>
        <dbReference type="Proteomes" id="UP000800235"/>
    </source>
</evidence>
<comment type="subcellular location">
    <subcellularLocation>
        <location evidence="1">Endoplasmic reticulum membrane</location>
        <topology evidence="1">Multi-pass membrane protein</topology>
    </subcellularLocation>
</comment>
<evidence type="ECO:0000259" key="18">
    <source>
        <dbReference type="Pfam" id="PF02544"/>
    </source>
</evidence>
<keyword evidence="12" id="KW-0443">Lipid metabolism</keyword>
<keyword evidence="7" id="KW-0256">Endoplasmic reticulum</keyword>
<keyword evidence="14" id="KW-0275">Fatty acid biosynthesis</keyword>
<keyword evidence="11" id="KW-0560">Oxidoreductase</keyword>
<dbReference type="Pfam" id="PF02544">
    <property type="entry name" value="Steroid_dh"/>
    <property type="match status" value="1"/>
</dbReference>
<evidence type="ECO:0000256" key="3">
    <source>
        <dbReference type="ARBA" id="ARBA00007742"/>
    </source>
</evidence>
<name>A0A9P4NZ93_9PEZI</name>
<accession>A0A9P4NZ93</accession>
<proteinExistence type="inferred from homology"/>
<evidence type="ECO:0000256" key="14">
    <source>
        <dbReference type="ARBA" id="ARBA00023160"/>
    </source>
</evidence>
<dbReference type="Proteomes" id="UP000800235">
    <property type="component" value="Unassembled WGS sequence"/>
</dbReference>
<keyword evidence="9" id="KW-0521">NADP</keyword>
<evidence type="ECO:0000256" key="7">
    <source>
        <dbReference type="ARBA" id="ARBA00022824"/>
    </source>
</evidence>
<evidence type="ECO:0000313" key="19">
    <source>
        <dbReference type="EMBL" id="KAF2433983.1"/>
    </source>
</evidence>
<dbReference type="PROSITE" id="PS50244">
    <property type="entry name" value="S5A_REDUCTASE"/>
    <property type="match status" value="1"/>
</dbReference>
<dbReference type="PANTHER" id="PTHR10556">
    <property type="entry name" value="3-OXO-5-ALPHA-STEROID 4-DEHYDROGENASE"/>
    <property type="match status" value="1"/>
</dbReference>
<evidence type="ECO:0000256" key="10">
    <source>
        <dbReference type="ARBA" id="ARBA00022989"/>
    </source>
</evidence>
<keyword evidence="8" id="KW-0276">Fatty acid metabolism</keyword>
<comment type="function">
    <text evidence="16">Catalyzes the last of the four reactions of the long-chain fatty acids elongation cycle. This endoplasmic reticulum-bound enzymatic process, allows the addition of 2 carbons to the chain of long- and very long-chain fatty acids/VLCFAs per cycle. This enzyme reduces the trans-2,3-enoyl-CoA fatty acid intermediate to an acyl-CoA that can be further elongated by entering a new cycle of elongation. Thereby, it participates in the production of VLCFAs of different chain lengths that are involved in multiple biological processes as precursors of membrane lipids and lipid mediators.</text>
</comment>
<dbReference type="InterPro" id="IPR039357">
    <property type="entry name" value="SRD5A/TECR"/>
</dbReference>
<evidence type="ECO:0000256" key="11">
    <source>
        <dbReference type="ARBA" id="ARBA00023002"/>
    </source>
</evidence>
<evidence type="ECO:0000256" key="17">
    <source>
        <dbReference type="SAM" id="Phobius"/>
    </source>
</evidence>
<feature type="transmembrane region" description="Helical" evidence="17">
    <location>
        <begin position="168"/>
        <end position="188"/>
    </location>
</feature>
<protein>
    <recommendedName>
        <fullName evidence="4">very-long-chain enoyl-CoA reductase</fullName>
        <ecNumber evidence="4">1.3.1.93</ecNumber>
    </recommendedName>
</protein>
<dbReference type="OrthoDB" id="540503at2759"/>
<evidence type="ECO:0000256" key="1">
    <source>
        <dbReference type="ARBA" id="ARBA00004477"/>
    </source>
</evidence>
<evidence type="ECO:0000256" key="5">
    <source>
        <dbReference type="ARBA" id="ARBA00022516"/>
    </source>
</evidence>
<organism evidence="19 20">
    <name type="scientific">Tothia fuscella</name>
    <dbReference type="NCBI Taxonomy" id="1048955"/>
    <lineage>
        <taxon>Eukaryota</taxon>
        <taxon>Fungi</taxon>
        <taxon>Dikarya</taxon>
        <taxon>Ascomycota</taxon>
        <taxon>Pezizomycotina</taxon>
        <taxon>Dothideomycetes</taxon>
        <taxon>Pleosporomycetidae</taxon>
        <taxon>Venturiales</taxon>
        <taxon>Cylindrosympodiaceae</taxon>
        <taxon>Tothia</taxon>
    </lineage>
</organism>
<evidence type="ECO:0000256" key="13">
    <source>
        <dbReference type="ARBA" id="ARBA00023136"/>
    </source>
</evidence>
<keyword evidence="6 17" id="KW-0812">Transmembrane</keyword>
<dbReference type="GO" id="GO:0102758">
    <property type="term" value="F:very-long-chain enoyl-CoA reductase activity"/>
    <property type="evidence" value="ECO:0007669"/>
    <property type="project" value="UniProtKB-EC"/>
</dbReference>
<evidence type="ECO:0000256" key="12">
    <source>
        <dbReference type="ARBA" id="ARBA00023098"/>
    </source>
</evidence>
<evidence type="ECO:0000256" key="4">
    <source>
        <dbReference type="ARBA" id="ARBA00012530"/>
    </source>
</evidence>
<evidence type="ECO:0000256" key="16">
    <source>
        <dbReference type="ARBA" id="ARBA00058640"/>
    </source>
</evidence>
<comment type="catalytic activity">
    <reaction evidence="15">
        <text>a very-long-chain 2,3-saturated fatty acyl-CoA + NADP(+) = a very-long-chain (2E)-enoyl-CoA + NADPH + H(+)</text>
        <dbReference type="Rhea" id="RHEA:14473"/>
        <dbReference type="ChEBI" id="CHEBI:15378"/>
        <dbReference type="ChEBI" id="CHEBI:57783"/>
        <dbReference type="ChEBI" id="CHEBI:58349"/>
        <dbReference type="ChEBI" id="CHEBI:83724"/>
        <dbReference type="ChEBI" id="CHEBI:83728"/>
        <dbReference type="EC" id="1.3.1.93"/>
    </reaction>
</comment>
<keyword evidence="20" id="KW-1185">Reference proteome</keyword>
<evidence type="ECO:0000256" key="8">
    <source>
        <dbReference type="ARBA" id="ARBA00022832"/>
    </source>
</evidence>
<dbReference type="FunFam" id="1.20.120.1630:FF:000010">
    <property type="entry name" value="Steroid alpha reductase family protein"/>
    <property type="match status" value="1"/>
</dbReference>
<dbReference type="AlphaFoldDB" id="A0A9P4NZ93"/>
<evidence type="ECO:0000256" key="15">
    <source>
        <dbReference type="ARBA" id="ARBA00051495"/>
    </source>
</evidence>
<evidence type="ECO:0000256" key="2">
    <source>
        <dbReference type="ARBA" id="ARBA00005194"/>
    </source>
</evidence>
<keyword evidence="13 17" id="KW-0472">Membrane</keyword>
<dbReference type="EC" id="1.3.1.93" evidence="4"/>
<dbReference type="InterPro" id="IPR001104">
    <property type="entry name" value="3-oxo-5_a-steroid_4-DH_C"/>
</dbReference>
<dbReference type="GO" id="GO:0005789">
    <property type="term" value="C:endoplasmic reticulum membrane"/>
    <property type="evidence" value="ECO:0007669"/>
    <property type="project" value="UniProtKB-SubCell"/>
</dbReference>
<dbReference type="GO" id="GO:0042761">
    <property type="term" value="P:very long-chain fatty acid biosynthetic process"/>
    <property type="evidence" value="ECO:0007669"/>
    <property type="project" value="TreeGrafter"/>
</dbReference>
<dbReference type="EMBL" id="MU007018">
    <property type="protein sequence ID" value="KAF2433983.1"/>
    <property type="molecule type" value="Genomic_DNA"/>
</dbReference>
<dbReference type="PANTHER" id="PTHR10556:SF28">
    <property type="entry name" value="VERY-LONG-CHAIN ENOYL-COA REDUCTASE"/>
    <property type="match status" value="1"/>
</dbReference>
<feature type="transmembrane region" description="Helical" evidence="17">
    <location>
        <begin position="89"/>
        <end position="111"/>
    </location>
</feature>
<evidence type="ECO:0000256" key="6">
    <source>
        <dbReference type="ARBA" id="ARBA00022692"/>
    </source>
</evidence>
<reference evidence="19" key="1">
    <citation type="journal article" date="2020" name="Stud. Mycol.">
        <title>101 Dothideomycetes genomes: a test case for predicting lifestyles and emergence of pathogens.</title>
        <authorList>
            <person name="Haridas S."/>
            <person name="Albert R."/>
            <person name="Binder M."/>
            <person name="Bloem J."/>
            <person name="Labutti K."/>
            <person name="Salamov A."/>
            <person name="Andreopoulos B."/>
            <person name="Baker S."/>
            <person name="Barry K."/>
            <person name="Bills G."/>
            <person name="Bluhm B."/>
            <person name="Cannon C."/>
            <person name="Castanera R."/>
            <person name="Culley D."/>
            <person name="Daum C."/>
            <person name="Ezra D."/>
            <person name="Gonzalez J."/>
            <person name="Henrissat B."/>
            <person name="Kuo A."/>
            <person name="Liang C."/>
            <person name="Lipzen A."/>
            <person name="Lutzoni F."/>
            <person name="Magnuson J."/>
            <person name="Mondo S."/>
            <person name="Nolan M."/>
            <person name="Ohm R."/>
            <person name="Pangilinan J."/>
            <person name="Park H.-J."/>
            <person name="Ramirez L."/>
            <person name="Alfaro M."/>
            <person name="Sun H."/>
            <person name="Tritt A."/>
            <person name="Yoshinaga Y."/>
            <person name="Zwiers L.-H."/>
            <person name="Turgeon B."/>
            <person name="Goodwin S."/>
            <person name="Spatafora J."/>
            <person name="Crous P."/>
            <person name="Grigoriev I."/>
        </authorList>
    </citation>
    <scope>NUCLEOTIDE SEQUENCE</scope>
    <source>
        <strain evidence="19">CBS 130266</strain>
    </source>
</reference>
<feature type="transmembrane region" description="Helical" evidence="17">
    <location>
        <begin position="208"/>
        <end position="225"/>
    </location>
</feature>
<keyword evidence="10 17" id="KW-1133">Transmembrane helix</keyword>
<evidence type="ECO:0000256" key="9">
    <source>
        <dbReference type="ARBA" id="ARBA00022857"/>
    </source>
</evidence>
<gene>
    <name evidence="19" type="ORF">EJ08DRAFT_646869</name>
</gene>
<comment type="caution">
    <text evidence="19">The sequence shown here is derived from an EMBL/GenBank/DDBJ whole genome shotgun (WGS) entry which is preliminary data.</text>
</comment>
<dbReference type="Gene3D" id="1.20.120.1630">
    <property type="match status" value="1"/>
</dbReference>